<accession>A0A482ZE97</accession>
<reference evidence="2" key="2">
    <citation type="submission" date="2019-04" db="EMBL/GenBank/DDBJ databases">
        <title>Unravelling the molecular evolution of spider venoms.</title>
        <authorList>
            <person name="Pineda S."/>
        </authorList>
    </citation>
    <scope>NUCLEOTIDE SEQUENCE</scope>
</reference>
<evidence type="ECO:0000313" key="2">
    <source>
        <dbReference type="EMBL" id="SMD46641.1"/>
    </source>
</evidence>
<keyword evidence="1" id="KW-0732">Signal</keyword>
<sequence>MKLSIFLVLFFVAVVYCQPGILDDEDQVEETLPVAAEEREKTCTRWRDSCMDNKNNCCFPYSCLCWSQTVSRNSSKKVRKCQCRFKFVSGVAMMTKQFGMNCLSFFCFKQTE</sequence>
<reference evidence="2" key="1">
    <citation type="submission" date="2017-03" db="EMBL/GenBank/DDBJ databases">
        <authorList>
            <person name="QRISCLOUD D."/>
        </authorList>
    </citation>
    <scope>NUCLEOTIDE SEQUENCE</scope>
</reference>
<evidence type="ECO:0000256" key="1">
    <source>
        <dbReference type="SAM" id="SignalP"/>
    </source>
</evidence>
<proteinExistence type="predicted"/>
<dbReference type="EMBL" id="HAGS01000011">
    <property type="protein sequence ID" value="SMD46641.1"/>
    <property type="molecule type" value="Transcribed_RNA"/>
</dbReference>
<protein>
    <submittedName>
        <fullName evidence="2">U32-Lycotoxin-Lsp1b_1</fullName>
    </submittedName>
</protein>
<dbReference type="AlphaFoldDB" id="A0A482ZE97"/>
<organism evidence="2">
    <name type="scientific">Lycosa sp. SGP-2016</name>
    <dbReference type="NCBI Taxonomy" id="1905177"/>
    <lineage>
        <taxon>Eukaryota</taxon>
        <taxon>Metazoa</taxon>
        <taxon>Ecdysozoa</taxon>
        <taxon>Arthropoda</taxon>
        <taxon>Chelicerata</taxon>
        <taxon>Arachnida</taxon>
        <taxon>Araneae</taxon>
        <taxon>Araneomorphae</taxon>
        <taxon>Entelegynae</taxon>
        <taxon>Lycosoidea</taxon>
        <taxon>Lycosidae</taxon>
        <taxon>Lycosa</taxon>
    </lineage>
</organism>
<feature type="signal peptide" evidence="1">
    <location>
        <begin position="1"/>
        <end position="17"/>
    </location>
</feature>
<name>A0A482ZE97_9ARAC</name>
<feature type="chain" id="PRO_5019736967" evidence="1">
    <location>
        <begin position="18"/>
        <end position="112"/>
    </location>
</feature>